<dbReference type="Gene3D" id="3.90.650.10">
    <property type="entry name" value="PurM-like C-terminal domain"/>
    <property type="match status" value="1"/>
</dbReference>
<sequence>MGYAIEAPLDIPPICGLIGDLGGVSDAEMWEVFNMGCGLVAITPQEHADEAAAILSARHPGARRIGTVTDRPGTVSAPGGIVLGA</sequence>
<protein>
    <submittedName>
        <fullName evidence="3">Unannotated protein</fullName>
    </submittedName>
</protein>
<accession>A0A6J7DY42</accession>
<evidence type="ECO:0000259" key="2">
    <source>
        <dbReference type="Pfam" id="PF02769"/>
    </source>
</evidence>
<dbReference type="AlphaFoldDB" id="A0A6J7DY42"/>
<reference evidence="3" key="1">
    <citation type="submission" date="2020-05" db="EMBL/GenBank/DDBJ databases">
        <authorList>
            <person name="Chiriac C."/>
            <person name="Salcher M."/>
            <person name="Ghai R."/>
            <person name="Kavagutti S V."/>
        </authorList>
    </citation>
    <scope>NUCLEOTIDE SEQUENCE</scope>
</reference>
<feature type="domain" description="PurM-like C-terminal" evidence="2">
    <location>
        <begin position="18"/>
        <end position="74"/>
    </location>
</feature>
<proteinExistence type="predicted"/>
<dbReference type="Pfam" id="PF02769">
    <property type="entry name" value="AIRS_C"/>
    <property type="match status" value="1"/>
</dbReference>
<evidence type="ECO:0000256" key="1">
    <source>
        <dbReference type="SAM" id="MobiDB-lite"/>
    </source>
</evidence>
<dbReference type="InterPro" id="IPR036676">
    <property type="entry name" value="PurM-like_C_sf"/>
</dbReference>
<evidence type="ECO:0000313" key="3">
    <source>
        <dbReference type="EMBL" id="CAB4875566.1"/>
    </source>
</evidence>
<name>A0A6J7DY42_9ZZZZ</name>
<dbReference type="EMBL" id="CAFBLQ010000100">
    <property type="protein sequence ID" value="CAB4875566.1"/>
    <property type="molecule type" value="Genomic_DNA"/>
</dbReference>
<gene>
    <name evidence="3" type="ORF">UFOPK3423_00984</name>
</gene>
<dbReference type="SUPFAM" id="SSF56042">
    <property type="entry name" value="PurM C-terminal domain-like"/>
    <property type="match status" value="1"/>
</dbReference>
<organism evidence="3">
    <name type="scientific">freshwater metagenome</name>
    <dbReference type="NCBI Taxonomy" id="449393"/>
    <lineage>
        <taxon>unclassified sequences</taxon>
        <taxon>metagenomes</taxon>
        <taxon>ecological metagenomes</taxon>
    </lineage>
</organism>
<dbReference type="InterPro" id="IPR010918">
    <property type="entry name" value="PurM-like_C_dom"/>
</dbReference>
<feature type="region of interest" description="Disordered" evidence="1">
    <location>
        <begin position="65"/>
        <end position="85"/>
    </location>
</feature>